<dbReference type="Proteomes" id="UP000003434">
    <property type="component" value="Unassembled WGS sequence"/>
</dbReference>
<dbReference type="GO" id="GO:0006355">
    <property type="term" value="P:regulation of DNA-templated transcription"/>
    <property type="evidence" value="ECO:0007669"/>
    <property type="project" value="InterPro"/>
</dbReference>
<gene>
    <name evidence="4" type="ORF">HMPREF0381_0234</name>
</gene>
<evidence type="ECO:0000256" key="1">
    <source>
        <dbReference type="ARBA" id="ARBA00023125"/>
    </source>
</evidence>
<feature type="domain" description="OmpR/PhoB-type" evidence="3">
    <location>
        <begin position="1"/>
        <end position="61"/>
    </location>
</feature>
<dbReference type="InterPro" id="IPR036388">
    <property type="entry name" value="WH-like_DNA-bd_sf"/>
</dbReference>
<dbReference type="InterPro" id="IPR001867">
    <property type="entry name" value="OmpR/PhoB-type_DNA-bd"/>
</dbReference>
<accession>E6LJX1</accession>
<dbReference type="HOGENOM" id="CLU_2844410_0_0_9"/>
<name>E6LJX1_9FIRM</name>
<organism evidence="4 5">
    <name type="scientific">Lachnoanaerobaculum saburreum DSM 3986</name>
    <dbReference type="NCBI Taxonomy" id="887325"/>
    <lineage>
        <taxon>Bacteria</taxon>
        <taxon>Bacillati</taxon>
        <taxon>Bacillota</taxon>
        <taxon>Clostridia</taxon>
        <taxon>Lachnospirales</taxon>
        <taxon>Lachnospiraceae</taxon>
        <taxon>Lachnoanaerobaculum</taxon>
    </lineage>
</organism>
<feature type="DNA-binding region" description="OmpR/PhoB-type" evidence="2">
    <location>
        <begin position="1"/>
        <end position="61"/>
    </location>
</feature>
<dbReference type="Pfam" id="PF00486">
    <property type="entry name" value="Trans_reg_C"/>
    <property type="match status" value="1"/>
</dbReference>
<evidence type="ECO:0000256" key="2">
    <source>
        <dbReference type="PROSITE-ProRule" id="PRU01091"/>
    </source>
</evidence>
<dbReference type="SUPFAM" id="SSF46894">
    <property type="entry name" value="C-terminal effector domain of the bipartite response regulators"/>
    <property type="match status" value="1"/>
</dbReference>
<dbReference type="eggNOG" id="COG0745">
    <property type="taxonomic scope" value="Bacteria"/>
</dbReference>
<evidence type="ECO:0000313" key="4">
    <source>
        <dbReference type="EMBL" id="EFU77830.1"/>
    </source>
</evidence>
<keyword evidence="1 2" id="KW-0238">DNA-binding</keyword>
<reference evidence="4 5" key="1">
    <citation type="submission" date="2010-12" db="EMBL/GenBank/DDBJ databases">
        <authorList>
            <person name="Muzny D."/>
            <person name="Qin X."/>
            <person name="Deng J."/>
            <person name="Jiang H."/>
            <person name="Liu Y."/>
            <person name="Qu J."/>
            <person name="Song X.-Z."/>
            <person name="Zhang L."/>
            <person name="Thornton R."/>
            <person name="Coyle M."/>
            <person name="Francisco L."/>
            <person name="Jackson L."/>
            <person name="Javaid M."/>
            <person name="Korchina V."/>
            <person name="Kovar C."/>
            <person name="Mata R."/>
            <person name="Mathew T."/>
            <person name="Ngo R."/>
            <person name="Nguyen L."/>
            <person name="Nguyen N."/>
            <person name="Okwuonu G."/>
            <person name="Ongeri F."/>
            <person name="Pham C."/>
            <person name="Simmons D."/>
            <person name="Wilczek-Boney K."/>
            <person name="Hale W."/>
            <person name="Jakkamsetti A."/>
            <person name="Pham P."/>
            <person name="Ruth R."/>
            <person name="San Lucas F."/>
            <person name="Warren J."/>
            <person name="Zhang J."/>
            <person name="Zhao Z."/>
            <person name="Zhou C."/>
            <person name="Zhu D."/>
            <person name="Lee S."/>
            <person name="Bess C."/>
            <person name="Blankenburg K."/>
            <person name="Forbes L."/>
            <person name="Fu Q."/>
            <person name="Gubbala S."/>
            <person name="Hirani K."/>
            <person name="Jayaseelan J.C."/>
            <person name="Lara F."/>
            <person name="Munidasa M."/>
            <person name="Palculict T."/>
            <person name="Patil S."/>
            <person name="Pu L.-L."/>
            <person name="Saada N."/>
            <person name="Tang L."/>
            <person name="Weissenberger G."/>
            <person name="Zhu Y."/>
            <person name="Hemphill L."/>
            <person name="Shang Y."/>
            <person name="Youmans B."/>
            <person name="Ayvaz T."/>
            <person name="Ross M."/>
            <person name="Santibanez J."/>
            <person name="Aqrawi P."/>
            <person name="Gross S."/>
            <person name="Joshi V."/>
            <person name="Fowler G."/>
            <person name="Nazareth L."/>
            <person name="Reid J."/>
            <person name="Worley K."/>
            <person name="Petrosino J."/>
            <person name="Highlander S."/>
            <person name="Gibbs R."/>
        </authorList>
    </citation>
    <scope>NUCLEOTIDE SEQUENCE [LARGE SCALE GENOMIC DNA]</scope>
    <source>
        <strain evidence="4 5">DSM 3986</strain>
    </source>
</reference>
<dbReference type="Gene3D" id="1.10.10.10">
    <property type="entry name" value="Winged helix-like DNA-binding domain superfamily/Winged helix DNA-binding domain"/>
    <property type="match status" value="1"/>
</dbReference>
<sequence>MNEYFSNISKTLFLEKIWSYDSDATENNVEVYIGFLRKKLKTLSSDISIVASRGLGYHLEIRGDE</sequence>
<dbReference type="EMBL" id="AEPW01000006">
    <property type="protein sequence ID" value="EFU77830.1"/>
    <property type="molecule type" value="Genomic_DNA"/>
</dbReference>
<evidence type="ECO:0000313" key="5">
    <source>
        <dbReference type="Proteomes" id="UP000003434"/>
    </source>
</evidence>
<dbReference type="AlphaFoldDB" id="E6LJX1"/>
<dbReference type="InterPro" id="IPR016032">
    <property type="entry name" value="Sig_transdc_resp-reg_C-effctor"/>
</dbReference>
<comment type="caution">
    <text evidence="4">The sequence shown here is derived from an EMBL/GenBank/DDBJ whole genome shotgun (WGS) entry which is preliminary data.</text>
</comment>
<dbReference type="PROSITE" id="PS51755">
    <property type="entry name" value="OMPR_PHOB"/>
    <property type="match status" value="1"/>
</dbReference>
<dbReference type="GO" id="GO:0003677">
    <property type="term" value="F:DNA binding"/>
    <property type="evidence" value="ECO:0007669"/>
    <property type="project" value="UniProtKB-UniRule"/>
</dbReference>
<evidence type="ECO:0000259" key="3">
    <source>
        <dbReference type="PROSITE" id="PS51755"/>
    </source>
</evidence>
<proteinExistence type="predicted"/>
<dbReference type="GO" id="GO:0000160">
    <property type="term" value="P:phosphorelay signal transduction system"/>
    <property type="evidence" value="ECO:0007669"/>
    <property type="project" value="InterPro"/>
</dbReference>
<protein>
    <recommendedName>
        <fullName evidence="3">OmpR/PhoB-type domain-containing protein</fullName>
    </recommendedName>
</protein>